<keyword evidence="1" id="KW-0479">Metal-binding</keyword>
<dbReference type="AlphaFoldDB" id="A0AAN8G367"/>
<evidence type="ECO:0000256" key="3">
    <source>
        <dbReference type="ARBA" id="ARBA00022837"/>
    </source>
</evidence>
<dbReference type="PANTHER" id="PTHR34524:SF6">
    <property type="entry name" value="CALCYPHOSINE LIKE"/>
    <property type="match status" value="1"/>
</dbReference>
<gene>
    <name evidence="5" type="ORF">SNE40_023431</name>
</gene>
<evidence type="ECO:0000313" key="5">
    <source>
        <dbReference type="EMBL" id="KAK6166816.1"/>
    </source>
</evidence>
<evidence type="ECO:0000313" key="6">
    <source>
        <dbReference type="Proteomes" id="UP001347796"/>
    </source>
</evidence>
<reference evidence="5 6" key="1">
    <citation type="submission" date="2024-01" db="EMBL/GenBank/DDBJ databases">
        <title>The genome of the rayed Mediterranean limpet Patella caerulea (Linnaeus, 1758).</title>
        <authorList>
            <person name="Anh-Thu Weber A."/>
            <person name="Halstead-Nussloch G."/>
        </authorList>
    </citation>
    <scope>NUCLEOTIDE SEQUENCE [LARGE SCALE GENOMIC DNA]</scope>
    <source>
        <strain evidence="5">AATW-2023a</strain>
        <tissue evidence="5">Whole specimen</tissue>
    </source>
</reference>
<dbReference type="PROSITE" id="PS50222">
    <property type="entry name" value="EF_HAND_2"/>
    <property type="match status" value="4"/>
</dbReference>
<dbReference type="FunFam" id="1.10.238.10:FF:000003">
    <property type="entry name" value="Calmodulin A"/>
    <property type="match status" value="1"/>
</dbReference>
<dbReference type="Proteomes" id="UP001347796">
    <property type="component" value="Unassembled WGS sequence"/>
</dbReference>
<evidence type="ECO:0000259" key="4">
    <source>
        <dbReference type="PROSITE" id="PS50222"/>
    </source>
</evidence>
<organism evidence="5 6">
    <name type="scientific">Patella caerulea</name>
    <name type="common">Rayed Mediterranean limpet</name>
    <dbReference type="NCBI Taxonomy" id="87958"/>
    <lineage>
        <taxon>Eukaryota</taxon>
        <taxon>Metazoa</taxon>
        <taxon>Spiralia</taxon>
        <taxon>Lophotrochozoa</taxon>
        <taxon>Mollusca</taxon>
        <taxon>Gastropoda</taxon>
        <taxon>Patellogastropoda</taxon>
        <taxon>Patelloidea</taxon>
        <taxon>Patellidae</taxon>
        <taxon>Patella</taxon>
    </lineage>
</organism>
<dbReference type="InterPro" id="IPR051581">
    <property type="entry name" value="Ca-bind"/>
</dbReference>
<dbReference type="Pfam" id="PF13499">
    <property type="entry name" value="EF-hand_7"/>
    <property type="match status" value="2"/>
</dbReference>
<feature type="domain" description="EF-hand" evidence="4">
    <location>
        <begin position="43"/>
        <end position="78"/>
    </location>
</feature>
<feature type="domain" description="EF-hand" evidence="4">
    <location>
        <begin position="6"/>
        <end position="41"/>
    </location>
</feature>
<dbReference type="InterPro" id="IPR011992">
    <property type="entry name" value="EF-hand-dom_pair"/>
</dbReference>
<dbReference type="InterPro" id="IPR002048">
    <property type="entry name" value="EF_hand_dom"/>
</dbReference>
<dbReference type="Gene3D" id="1.10.238.10">
    <property type="entry name" value="EF-hand"/>
    <property type="match status" value="2"/>
</dbReference>
<name>A0AAN8G367_PATCE</name>
<dbReference type="InterPro" id="IPR018247">
    <property type="entry name" value="EF_Hand_1_Ca_BS"/>
</dbReference>
<sequence length="145" mass="16218">MGLTAEQKKAYTQFFQQADCDGNGHLTKVELHTIITKQLKLKLSDAEIMEMFSGVDGNADGIVTLDEYLNEMGKVPAKDLQRADFERIFESIDKDGSRTLDAGEVQKLFEQCGHQVSGDDLDKIISQLDKDGDGKINIDEFLKLF</sequence>
<dbReference type="CDD" id="cd00051">
    <property type="entry name" value="EFh"/>
    <property type="match status" value="1"/>
</dbReference>
<keyword evidence="3" id="KW-0106">Calcium</keyword>
<dbReference type="EMBL" id="JAZGQO010000021">
    <property type="protein sequence ID" value="KAK6166816.1"/>
    <property type="molecule type" value="Genomic_DNA"/>
</dbReference>
<evidence type="ECO:0000256" key="1">
    <source>
        <dbReference type="ARBA" id="ARBA00022723"/>
    </source>
</evidence>
<feature type="domain" description="EF-hand" evidence="4">
    <location>
        <begin position="116"/>
        <end position="145"/>
    </location>
</feature>
<evidence type="ECO:0000256" key="2">
    <source>
        <dbReference type="ARBA" id="ARBA00022737"/>
    </source>
</evidence>
<protein>
    <recommendedName>
        <fullName evidence="4">EF-hand domain-containing protein</fullName>
    </recommendedName>
</protein>
<proteinExistence type="predicted"/>
<keyword evidence="6" id="KW-1185">Reference proteome</keyword>
<dbReference type="SMART" id="SM00054">
    <property type="entry name" value="EFh"/>
    <property type="match status" value="4"/>
</dbReference>
<dbReference type="PROSITE" id="PS00018">
    <property type="entry name" value="EF_HAND_1"/>
    <property type="match status" value="4"/>
</dbReference>
<dbReference type="PANTHER" id="PTHR34524">
    <property type="entry name" value="CALCYPHOSIN"/>
    <property type="match status" value="1"/>
</dbReference>
<dbReference type="SUPFAM" id="SSF47473">
    <property type="entry name" value="EF-hand"/>
    <property type="match status" value="1"/>
</dbReference>
<feature type="domain" description="EF-hand" evidence="4">
    <location>
        <begin position="80"/>
        <end position="115"/>
    </location>
</feature>
<comment type="caution">
    <text evidence="5">The sequence shown here is derived from an EMBL/GenBank/DDBJ whole genome shotgun (WGS) entry which is preliminary data.</text>
</comment>
<keyword evidence="2" id="KW-0677">Repeat</keyword>
<accession>A0AAN8G367</accession>
<dbReference type="GO" id="GO:0005509">
    <property type="term" value="F:calcium ion binding"/>
    <property type="evidence" value="ECO:0007669"/>
    <property type="project" value="InterPro"/>
</dbReference>